<protein>
    <submittedName>
        <fullName evidence="1">Uncharacterized protein</fullName>
    </submittedName>
</protein>
<accession>A0ACB9D5Q7</accession>
<sequence length="217" mass="24413">MAVKLYGSVDSEATQRVQACLHEKEVEFEFVTVNTAAGEHKTPSFLACSPFGEVPVLEDGAVTLFGLNIRLFVTESRAITQYIAHKYDGNGTDLIMKDPVKLAVQTVWMDTENQRFDPPFSKLIEAATQGNRGGQDVRQYEKKLENVLDVYEQRLKESKYLAGDSFTLADLHHLPGMHFLRSTKAKGWFQGRPHVRAWAADILSRPAWVKVAAMSPW</sequence>
<gene>
    <name evidence="1" type="ORF">L1987_59494</name>
</gene>
<evidence type="ECO:0000313" key="1">
    <source>
        <dbReference type="EMBL" id="KAI3741816.1"/>
    </source>
</evidence>
<proteinExistence type="predicted"/>
<name>A0ACB9D5Q7_9ASTR</name>
<organism evidence="1 2">
    <name type="scientific">Smallanthus sonchifolius</name>
    <dbReference type="NCBI Taxonomy" id="185202"/>
    <lineage>
        <taxon>Eukaryota</taxon>
        <taxon>Viridiplantae</taxon>
        <taxon>Streptophyta</taxon>
        <taxon>Embryophyta</taxon>
        <taxon>Tracheophyta</taxon>
        <taxon>Spermatophyta</taxon>
        <taxon>Magnoliopsida</taxon>
        <taxon>eudicotyledons</taxon>
        <taxon>Gunneridae</taxon>
        <taxon>Pentapetalae</taxon>
        <taxon>asterids</taxon>
        <taxon>campanulids</taxon>
        <taxon>Asterales</taxon>
        <taxon>Asteraceae</taxon>
        <taxon>Asteroideae</taxon>
        <taxon>Heliantheae alliance</taxon>
        <taxon>Millerieae</taxon>
        <taxon>Smallanthus</taxon>
    </lineage>
</organism>
<reference evidence="1 2" key="2">
    <citation type="journal article" date="2022" name="Mol. Ecol. Resour.">
        <title>The genomes of chicory, endive, great burdock and yacon provide insights into Asteraceae paleo-polyploidization history and plant inulin production.</title>
        <authorList>
            <person name="Fan W."/>
            <person name="Wang S."/>
            <person name="Wang H."/>
            <person name="Wang A."/>
            <person name="Jiang F."/>
            <person name="Liu H."/>
            <person name="Zhao H."/>
            <person name="Xu D."/>
            <person name="Zhang Y."/>
        </authorList>
    </citation>
    <scope>NUCLEOTIDE SEQUENCE [LARGE SCALE GENOMIC DNA]</scope>
    <source>
        <strain evidence="2">cv. Yunnan</strain>
        <tissue evidence="1">Leaves</tissue>
    </source>
</reference>
<comment type="caution">
    <text evidence="1">The sequence shown here is derived from an EMBL/GenBank/DDBJ whole genome shotgun (WGS) entry which is preliminary data.</text>
</comment>
<dbReference type="Proteomes" id="UP001056120">
    <property type="component" value="Linkage Group LG20"/>
</dbReference>
<reference evidence="2" key="1">
    <citation type="journal article" date="2022" name="Mol. Ecol. Resour.">
        <title>The genomes of chicory, endive, great burdock and yacon provide insights into Asteraceae palaeo-polyploidization history and plant inulin production.</title>
        <authorList>
            <person name="Fan W."/>
            <person name="Wang S."/>
            <person name="Wang H."/>
            <person name="Wang A."/>
            <person name="Jiang F."/>
            <person name="Liu H."/>
            <person name="Zhao H."/>
            <person name="Xu D."/>
            <person name="Zhang Y."/>
        </authorList>
    </citation>
    <scope>NUCLEOTIDE SEQUENCE [LARGE SCALE GENOMIC DNA]</scope>
    <source>
        <strain evidence="2">cv. Yunnan</strain>
    </source>
</reference>
<dbReference type="EMBL" id="CM042037">
    <property type="protein sequence ID" value="KAI3741816.1"/>
    <property type="molecule type" value="Genomic_DNA"/>
</dbReference>
<evidence type="ECO:0000313" key="2">
    <source>
        <dbReference type="Proteomes" id="UP001056120"/>
    </source>
</evidence>
<keyword evidence="2" id="KW-1185">Reference proteome</keyword>